<dbReference type="OrthoDB" id="18481at2157"/>
<evidence type="ECO:0000313" key="3">
    <source>
        <dbReference type="Proteomes" id="UP000251717"/>
    </source>
</evidence>
<dbReference type="PANTHER" id="PTHR33490:SF3">
    <property type="entry name" value="CONSERVED INTEGRAL MEMBRANE PROTEIN"/>
    <property type="match status" value="1"/>
</dbReference>
<evidence type="ECO:0000313" key="2">
    <source>
        <dbReference type="EMBL" id="PWB88181.1"/>
    </source>
</evidence>
<gene>
    <name evidence="2" type="ORF">MBBTH_03260</name>
</gene>
<name>A0A315XP50_9EURY</name>
<comment type="caution">
    <text evidence="2">The sequence shown here is derived from an EMBL/GenBank/DDBJ whole genome shotgun (WGS) entry which is preliminary data.</text>
</comment>
<dbReference type="EMBL" id="MZGS01000014">
    <property type="protein sequence ID" value="PWB88181.1"/>
    <property type="molecule type" value="Genomic_DNA"/>
</dbReference>
<organism evidence="2 3">
    <name type="scientific">Methanobrevibacter thaueri</name>
    <dbReference type="NCBI Taxonomy" id="190975"/>
    <lineage>
        <taxon>Archaea</taxon>
        <taxon>Methanobacteriati</taxon>
        <taxon>Methanobacteriota</taxon>
        <taxon>Methanomada group</taxon>
        <taxon>Methanobacteria</taxon>
        <taxon>Methanobacteriales</taxon>
        <taxon>Methanobacteriaceae</taxon>
        <taxon>Methanobrevibacter</taxon>
    </lineage>
</organism>
<feature type="domain" description="Transglutaminase-like" evidence="1">
    <location>
        <begin position="667"/>
        <end position="728"/>
    </location>
</feature>
<dbReference type="RefSeq" id="WP_116591310.1">
    <property type="nucleotide sequence ID" value="NZ_MZGS01000014.1"/>
</dbReference>
<dbReference type="SMART" id="SM00460">
    <property type="entry name" value="TGc"/>
    <property type="match status" value="1"/>
</dbReference>
<proteinExistence type="predicted"/>
<keyword evidence="3" id="KW-1185">Reference proteome</keyword>
<accession>A0A315XP50</accession>
<dbReference type="PANTHER" id="PTHR33490">
    <property type="entry name" value="BLR5614 PROTEIN-RELATED"/>
    <property type="match status" value="1"/>
</dbReference>
<evidence type="ECO:0000259" key="1">
    <source>
        <dbReference type="SMART" id="SM00460"/>
    </source>
</evidence>
<dbReference type="Gene3D" id="3.10.620.30">
    <property type="match status" value="1"/>
</dbReference>
<dbReference type="Pfam" id="PF01841">
    <property type="entry name" value="Transglut_core"/>
    <property type="match status" value="1"/>
</dbReference>
<reference evidence="2 3" key="1">
    <citation type="submission" date="2017-03" db="EMBL/GenBank/DDBJ databases">
        <title>Genome sequence of Methanobrevibacter thaueri.</title>
        <authorList>
            <person name="Poehlein A."/>
            <person name="Seedorf H."/>
            <person name="Daniel R."/>
        </authorList>
    </citation>
    <scope>NUCLEOTIDE SEQUENCE [LARGE SCALE GENOMIC DNA]</scope>
    <source>
        <strain evidence="2 3">DSM 11995</strain>
    </source>
</reference>
<dbReference type="InterPro" id="IPR002931">
    <property type="entry name" value="Transglutaminase-like"/>
</dbReference>
<dbReference type="AlphaFoldDB" id="A0A315XP50"/>
<dbReference type="SUPFAM" id="SSF54001">
    <property type="entry name" value="Cysteine proteinases"/>
    <property type="match status" value="1"/>
</dbReference>
<sequence>MILVLSVGTIQASDVNSTEIGIDEDNALLDEDSSENLSASLDEVSLTESAKNQTELSSPTESVYYSGSFSVTLRDSNATLSNRTVHFSVNDVIYDAVSDINGVASVNLKLKPGKYSIFSYFDGDDDYDACNLTSQLNVLPTIKASDITKYYKGGTQYTATFLDGSGHALANRAVTVLVHGKKYTKNTNSKGVVSLPVNLKPGTYRIVATGPITGFQLTTNFNILPTITPATKLKKVEGETFKVKFLKANGKVLAKKYVKIKFRGKTYKLKTNANGIATLSLKKVKKGTYNVVCRNNDGLSKTFKINVYQRKASTKLTSKDYTFLPDEKRVIKVKLTTALDDTSNVGKVIKIRINGKTYSKKTDGDGVASIDLSSFKKGIYTVQYSYDGSKYFKASKSTKSVKIFDTTDTKLTVKSTTHFGYGAGTSLKVAYTAGGIPLAKKTVKLVINGKTYSKTTDANGIVAVPINLAIGSYNVTYKSTGDLVFSPASGSCEIDVFQRGPSKVLWKCGSSYKDNSQTFKVLVTDSKGKATSGGMAELTIDGETYTATVGSDGYAKFRTDVAIGKYNVKVKFNGNNDLLTSSNSKTVNVKLSKFGNGINQKHAKGSSAYLKSSSHCKVGSKAIKKLVKSLTKGLTSKVDKAKAIFNYVRDTLDYSYYYNSKYGASGTLKQKKGNCVDHSHLLVAMFRTAGFNARYVHGRCHFGDGDTTGHVWTQVKIGSKWVCADATSYRNSLGKIRNWNTNSYTLHAKYASLPF</sequence>
<dbReference type="InterPro" id="IPR038765">
    <property type="entry name" value="Papain-like_cys_pep_sf"/>
</dbReference>
<dbReference type="Proteomes" id="UP000251717">
    <property type="component" value="Unassembled WGS sequence"/>
</dbReference>
<protein>
    <submittedName>
        <fullName evidence="2">Transglutaminase-like superfamily protein</fullName>
    </submittedName>
</protein>